<comment type="subunit">
    <text evidence="2">Homodimer.</text>
</comment>
<dbReference type="EMBL" id="JBFXLS010000031">
    <property type="protein sequence ID" value="KAL2826211.1"/>
    <property type="molecule type" value="Genomic_DNA"/>
</dbReference>
<evidence type="ECO:0000256" key="2">
    <source>
        <dbReference type="ARBA" id="ARBA00011738"/>
    </source>
</evidence>
<protein>
    <recommendedName>
        <fullName evidence="6">SnoaL-like domain-containing protein</fullName>
    </recommendedName>
</protein>
<reference evidence="4 5" key="1">
    <citation type="submission" date="2024-07" db="EMBL/GenBank/DDBJ databases">
        <title>Section-level genome sequencing and comparative genomics of Aspergillus sections Usti and Cavernicolus.</title>
        <authorList>
            <consortium name="Lawrence Berkeley National Laboratory"/>
            <person name="Nybo J.L."/>
            <person name="Vesth T.C."/>
            <person name="Theobald S."/>
            <person name="Frisvad J.C."/>
            <person name="Larsen T.O."/>
            <person name="Kjaerboelling I."/>
            <person name="Rothschild-Mancinelli K."/>
            <person name="Lyhne E.K."/>
            <person name="Kogle M.E."/>
            <person name="Barry K."/>
            <person name="Clum A."/>
            <person name="Na H."/>
            <person name="Ledsgaard L."/>
            <person name="Lin J."/>
            <person name="Lipzen A."/>
            <person name="Kuo A."/>
            <person name="Riley R."/>
            <person name="Mondo S."/>
            <person name="LaButti K."/>
            <person name="Haridas S."/>
            <person name="Pangalinan J."/>
            <person name="Salamov A.A."/>
            <person name="Simmons B.A."/>
            <person name="Magnuson J.K."/>
            <person name="Chen J."/>
            <person name="Drula E."/>
            <person name="Henrissat B."/>
            <person name="Wiebenga A."/>
            <person name="Lubbers R.J."/>
            <person name="Gomes A.C."/>
            <person name="Makela M.R."/>
            <person name="Stajich J."/>
            <person name="Grigoriev I.V."/>
            <person name="Mortensen U.H."/>
            <person name="De vries R.P."/>
            <person name="Baker S.E."/>
            <person name="Andersen M.R."/>
        </authorList>
    </citation>
    <scope>NUCLEOTIDE SEQUENCE [LARGE SCALE GENOMIC DNA]</scope>
    <source>
        <strain evidence="4 5">CBS 600.67</strain>
    </source>
</reference>
<comment type="similarity">
    <text evidence="3">Belongs to the trt14 isomerase family.</text>
</comment>
<comment type="caution">
    <text evidence="4">The sequence shown here is derived from an EMBL/GenBank/DDBJ whole genome shotgun (WGS) entry which is preliminary data.</text>
</comment>
<dbReference type="Proteomes" id="UP001610335">
    <property type="component" value="Unassembled WGS sequence"/>
</dbReference>
<evidence type="ECO:0008006" key="6">
    <source>
        <dbReference type="Google" id="ProtNLM"/>
    </source>
</evidence>
<dbReference type="InterPro" id="IPR050977">
    <property type="entry name" value="Fungal_Meroterpenoid_Isomerase"/>
</dbReference>
<proteinExistence type="inferred from homology"/>
<accession>A0ABR4IER3</accession>
<sequence>MASTREKLLATTFKFAAAFNDWDVDEILALRSENCLLHPCCPSFTARPFNKEETRTASLEWASLTSHHRFRIIDKSNILVDEAAKKVMLRGRVTADTVVGPYENDYIYILRMTEDCTLVDEIWYFYDTLRIQELLDRLAANQMPLGGVGGFVALPDGTSAEHDKGSSDNIEPKSAA</sequence>
<dbReference type="PANTHER" id="PTHR39598">
    <property type="entry name" value="AUSTINOL SYNTHESIS PROTEIN F-RELATED"/>
    <property type="match status" value="1"/>
</dbReference>
<dbReference type="InterPro" id="IPR032710">
    <property type="entry name" value="NTF2-like_dom_sf"/>
</dbReference>
<gene>
    <name evidence="4" type="ORF">BDW59DRAFT_161050</name>
</gene>
<evidence type="ECO:0000256" key="3">
    <source>
        <dbReference type="ARBA" id="ARBA00038133"/>
    </source>
</evidence>
<evidence type="ECO:0000313" key="4">
    <source>
        <dbReference type="EMBL" id="KAL2826211.1"/>
    </source>
</evidence>
<comment type="pathway">
    <text evidence="1">Secondary metabolite biosynthesis.</text>
</comment>
<dbReference type="PANTHER" id="PTHR39598:SF1">
    <property type="entry name" value="AUSTINOID BIOSYNTHESIS CLUSTERS PROTEIN F-RELATED"/>
    <property type="match status" value="1"/>
</dbReference>
<evidence type="ECO:0000256" key="1">
    <source>
        <dbReference type="ARBA" id="ARBA00005179"/>
    </source>
</evidence>
<evidence type="ECO:0000313" key="5">
    <source>
        <dbReference type="Proteomes" id="UP001610335"/>
    </source>
</evidence>
<name>A0ABR4IER3_9EURO</name>
<dbReference type="SUPFAM" id="SSF54427">
    <property type="entry name" value="NTF2-like"/>
    <property type="match status" value="1"/>
</dbReference>
<keyword evidence="5" id="KW-1185">Reference proteome</keyword>
<dbReference type="Gene3D" id="3.10.450.50">
    <property type="match status" value="1"/>
</dbReference>
<organism evidence="4 5">
    <name type="scientific">Aspergillus cavernicola</name>
    <dbReference type="NCBI Taxonomy" id="176166"/>
    <lineage>
        <taxon>Eukaryota</taxon>
        <taxon>Fungi</taxon>
        <taxon>Dikarya</taxon>
        <taxon>Ascomycota</taxon>
        <taxon>Pezizomycotina</taxon>
        <taxon>Eurotiomycetes</taxon>
        <taxon>Eurotiomycetidae</taxon>
        <taxon>Eurotiales</taxon>
        <taxon>Aspergillaceae</taxon>
        <taxon>Aspergillus</taxon>
        <taxon>Aspergillus subgen. Nidulantes</taxon>
    </lineage>
</organism>